<feature type="transmembrane region" description="Helical" evidence="10">
    <location>
        <begin position="157"/>
        <end position="180"/>
    </location>
</feature>
<dbReference type="eggNOG" id="KOG3656">
    <property type="taxonomic scope" value="Eukaryota"/>
</dbReference>
<dbReference type="CDD" id="cd15203">
    <property type="entry name" value="7tmA_NPYR-like"/>
    <property type="match status" value="1"/>
</dbReference>
<keyword evidence="3 9" id="KW-0812">Transmembrane</keyword>
<keyword evidence="8 9" id="KW-0807">Transducer</keyword>
<dbReference type="InterPro" id="IPR017452">
    <property type="entry name" value="GPCR_Rhodpsn_7TM"/>
</dbReference>
<evidence type="ECO:0000256" key="9">
    <source>
        <dbReference type="RuleBase" id="RU000688"/>
    </source>
</evidence>
<dbReference type="HOGENOM" id="CLU_009579_6_1_1"/>
<feature type="transmembrane region" description="Helical" evidence="10">
    <location>
        <begin position="278"/>
        <end position="301"/>
    </location>
</feature>
<evidence type="ECO:0000256" key="7">
    <source>
        <dbReference type="ARBA" id="ARBA00023170"/>
    </source>
</evidence>
<dbReference type="STRING" id="126957.T1IW42"/>
<keyword evidence="7 9" id="KW-0675">Receptor</keyword>
<feature type="transmembrane region" description="Helical" evidence="10">
    <location>
        <begin position="122"/>
        <end position="145"/>
    </location>
</feature>
<evidence type="ECO:0000256" key="8">
    <source>
        <dbReference type="ARBA" id="ARBA00023224"/>
    </source>
</evidence>
<dbReference type="GO" id="GO:0016020">
    <property type="term" value="C:membrane"/>
    <property type="evidence" value="ECO:0007669"/>
    <property type="project" value="UniProtKB-SubCell"/>
</dbReference>
<dbReference type="SUPFAM" id="SSF81321">
    <property type="entry name" value="Family A G protein-coupled receptor-like"/>
    <property type="match status" value="1"/>
</dbReference>
<reference evidence="12" key="2">
    <citation type="submission" date="2015-02" db="UniProtKB">
        <authorList>
            <consortium name="EnsemblMetazoa"/>
        </authorList>
    </citation>
    <scope>IDENTIFICATION</scope>
</reference>
<dbReference type="PANTHER" id="PTHR24235">
    <property type="entry name" value="NEUROPEPTIDE Y RECEPTOR"/>
    <property type="match status" value="1"/>
</dbReference>
<dbReference type="PANTHER" id="PTHR24235:SF30">
    <property type="entry name" value="NEUROPEPTIDE F RECEPTOR"/>
    <property type="match status" value="1"/>
</dbReference>
<dbReference type="InterPro" id="IPR000276">
    <property type="entry name" value="GPCR_Rhodpsn"/>
</dbReference>
<protein>
    <recommendedName>
        <fullName evidence="11">G-protein coupled receptors family 1 profile domain-containing protein</fullName>
    </recommendedName>
</protein>
<sequence length="414" mass="46059">MASEGFWPPDSNLSITDYLDQINDTLLGNLQQYVDNRAVSYPAFTILIEIYVVLIICGALGNGLVCLVVIRKPQMRTPHNVFIINLAVSDLLLCLVTMPFTLVEILLKVWPLGLVMCKLVSALQATSIFVSTMSITAIALDRYHVIVYPTHELSKRLGVAAAITVVWVVSVLLALPLFLFRTVRHYHVGLPRLEAVTFCYEQWPVEHGRALYSIAAMIFQYVLPIVIVIVAHAMISRKLKGRMMNKLKAQASISTNKDIKTHPAAGGGSNNKIQKTNLLLASIALIFGISWLPIHILNVLADVNYPFDDDETFLIVFACCHMIGMSSACSNPLLYGWLNDNFRKEFTEVFRTLAITLSACCRRRASVPSKTNRRTNPVVIYTRAESISCADTTRVNNNFTDDTTITQSISNSCT</sequence>
<dbReference type="Pfam" id="PF00001">
    <property type="entry name" value="7tm_1"/>
    <property type="match status" value="1"/>
</dbReference>
<keyword evidence="13" id="KW-1185">Reference proteome</keyword>
<reference evidence="13" key="1">
    <citation type="submission" date="2011-05" db="EMBL/GenBank/DDBJ databases">
        <authorList>
            <person name="Richards S.R."/>
            <person name="Qu J."/>
            <person name="Jiang H."/>
            <person name="Jhangiani S.N."/>
            <person name="Agravi P."/>
            <person name="Goodspeed R."/>
            <person name="Gross S."/>
            <person name="Mandapat C."/>
            <person name="Jackson L."/>
            <person name="Mathew T."/>
            <person name="Pu L."/>
            <person name="Thornton R."/>
            <person name="Saada N."/>
            <person name="Wilczek-Boney K.B."/>
            <person name="Lee S."/>
            <person name="Kovar C."/>
            <person name="Wu Y."/>
            <person name="Scherer S.E."/>
            <person name="Worley K.C."/>
            <person name="Muzny D.M."/>
            <person name="Gibbs R."/>
        </authorList>
    </citation>
    <scope>NUCLEOTIDE SEQUENCE</scope>
    <source>
        <strain evidence="13">Brora</strain>
    </source>
</reference>
<dbReference type="PROSITE" id="PS00237">
    <property type="entry name" value="G_PROTEIN_RECEP_F1_1"/>
    <property type="match status" value="1"/>
</dbReference>
<dbReference type="AlphaFoldDB" id="T1IW42"/>
<feature type="domain" description="G-protein coupled receptors family 1 profile" evidence="11">
    <location>
        <begin position="61"/>
        <end position="335"/>
    </location>
</feature>
<evidence type="ECO:0000313" key="13">
    <source>
        <dbReference type="Proteomes" id="UP000014500"/>
    </source>
</evidence>
<comment type="similarity">
    <text evidence="2 9">Belongs to the G-protein coupled receptor 1 family.</text>
</comment>
<evidence type="ECO:0000256" key="1">
    <source>
        <dbReference type="ARBA" id="ARBA00004141"/>
    </source>
</evidence>
<evidence type="ECO:0000256" key="10">
    <source>
        <dbReference type="SAM" id="Phobius"/>
    </source>
</evidence>
<dbReference type="PROSITE" id="PS50262">
    <property type="entry name" value="G_PROTEIN_RECEP_F1_2"/>
    <property type="match status" value="1"/>
</dbReference>
<keyword evidence="6 10" id="KW-0472">Membrane</keyword>
<dbReference type="SMART" id="SM01381">
    <property type="entry name" value="7TM_GPCR_Srsx"/>
    <property type="match status" value="1"/>
</dbReference>
<dbReference type="PRINTS" id="PR00237">
    <property type="entry name" value="GPCRRHODOPSN"/>
</dbReference>
<comment type="subcellular location">
    <subcellularLocation>
        <location evidence="1">Membrane</location>
        <topology evidence="1">Multi-pass membrane protein</topology>
    </subcellularLocation>
</comment>
<dbReference type="PRINTS" id="PR01012">
    <property type="entry name" value="NRPEPTIDEYR"/>
</dbReference>
<evidence type="ECO:0000256" key="4">
    <source>
        <dbReference type="ARBA" id="ARBA00022989"/>
    </source>
</evidence>
<dbReference type="PhylomeDB" id="T1IW42"/>
<evidence type="ECO:0000256" key="5">
    <source>
        <dbReference type="ARBA" id="ARBA00023040"/>
    </source>
</evidence>
<dbReference type="OMA" id="RMKRTNR"/>
<feature type="transmembrane region" description="Helical" evidence="10">
    <location>
        <begin position="43"/>
        <end position="70"/>
    </location>
</feature>
<accession>T1IW42</accession>
<feature type="transmembrane region" description="Helical" evidence="10">
    <location>
        <begin position="210"/>
        <end position="235"/>
    </location>
</feature>
<dbReference type="InterPro" id="IPR000611">
    <property type="entry name" value="NPY_rcpt"/>
</dbReference>
<evidence type="ECO:0000259" key="11">
    <source>
        <dbReference type="PROSITE" id="PS50262"/>
    </source>
</evidence>
<dbReference type="GO" id="GO:0004983">
    <property type="term" value="F:neuropeptide Y receptor activity"/>
    <property type="evidence" value="ECO:0007669"/>
    <property type="project" value="InterPro"/>
</dbReference>
<dbReference type="Proteomes" id="UP000014500">
    <property type="component" value="Unassembled WGS sequence"/>
</dbReference>
<evidence type="ECO:0000313" key="12">
    <source>
        <dbReference type="EnsemblMetazoa" id="SMAR005402-PA"/>
    </source>
</evidence>
<proteinExistence type="inferred from homology"/>
<dbReference type="EMBL" id="JH431607">
    <property type="status" value="NOT_ANNOTATED_CDS"/>
    <property type="molecule type" value="Genomic_DNA"/>
</dbReference>
<evidence type="ECO:0000256" key="2">
    <source>
        <dbReference type="ARBA" id="ARBA00010663"/>
    </source>
</evidence>
<feature type="transmembrane region" description="Helical" evidence="10">
    <location>
        <begin position="313"/>
        <end position="338"/>
    </location>
</feature>
<dbReference type="Gene3D" id="1.20.1070.10">
    <property type="entry name" value="Rhodopsin 7-helix transmembrane proteins"/>
    <property type="match status" value="1"/>
</dbReference>
<organism evidence="12 13">
    <name type="scientific">Strigamia maritima</name>
    <name type="common">European centipede</name>
    <name type="synonym">Geophilus maritimus</name>
    <dbReference type="NCBI Taxonomy" id="126957"/>
    <lineage>
        <taxon>Eukaryota</taxon>
        <taxon>Metazoa</taxon>
        <taxon>Ecdysozoa</taxon>
        <taxon>Arthropoda</taxon>
        <taxon>Myriapoda</taxon>
        <taxon>Chilopoda</taxon>
        <taxon>Pleurostigmophora</taxon>
        <taxon>Geophilomorpha</taxon>
        <taxon>Linotaeniidae</taxon>
        <taxon>Strigamia</taxon>
    </lineage>
</organism>
<feature type="transmembrane region" description="Helical" evidence="10">
    <location>
        <begin position="82"/>
        <end position="102"/>
    </location>
</feature>
<evidence type="ECO:0000256" key="6">
    <source>
        <dbReference type="ARBA" id="ARBA00023136"/>
    </source>
</evidence>
<keyword evidence="4 10" id="KW-1133">Transmembrane helix</keyword>
<dbReference type="EnsemblMetazoa" id="SMAR005402-RA">
    <property type="protein sequence ID" value="SMAR005402-PA"/>
    <property type="gene ID" value="SMAR005402"/>
</dbReference>
<name>T1IW42_STRMM</name>
<evidence type="ECO:0000256" key="3">
    <source>
        <dbReference type="ARBA" id="ARBA00022692"/>
    </source>
</evidence>
<keyword evidence="5 9" id="KW-0297">G-protein coupled receptor</keyword>